<evidence type="ECO:0000259" key="4">
    <source>
        <dbReference type="PROSITE" id="PS50975"/>
    </source>
</evidence>
<dbReference type="Gene3D" id="3.30.1490.20">
    <property type="entry name" value="ATP-grasp fold, A domain"/>
    <property type="match status" value="1"/>
</dbReference>
<protein>
    <submittedName>
        <fullName evidence="5">D-alanine--D-alanine ligase</fullName>
        <ecNumber evidence="5">6.3.2.4</ecNumber>
    </submittedName>
</protein>
<dbReference type="Proteomes" id="UP001208689">
    <property type="component" value="Chromosome"/>
</dbReference>
<dbReference type="SUPFAM" id="SSF56059">
    <property type="entry name" value="Glutathione synthetase ATP-binding domain-like"/>
    <property type="match status" value="1"/>
</dbReference>
<sequence length="363" mass="41831">MFIAVIIDEKLWEIKKTIDKKNQKEHKSEIDNELLEKLPDDQRQIISPLVILQQALEEYDNQIEYLIPNENLPSLLQIGKFDLIFNTAGKSATQNLPAHYIALFDLVHVPFIGSPMDSVSICKNKALFKSILQLNFIATPRFQMLKIQGGKLPPIDRKLKYPLLVKFFYEGIHQDEVTDQLAPNPTVLSEILTTFTKKVKFSYVMIEEVIQGRKIYLPIIGNDLTDNIQFLPALEYLLPENTSLEDSLKLQYKDLNLKFLEMTEPLIKRARKVAHKAYNFCNCRDFAMAVFLVDEKTQNLLLHEINPLTSLLPDGKSALAANHIGIEYSDFLNDIILNALLRYDLKIRGKYSKRLKIIRKISD</sequence>
<dbReference type="PANTHER" id="PTHR23132:SF23">
    <property type="entry name" value="D-ALANINE--D-ALANINE LIGASE B"/>
    <property type="match status" value="1"/>
</dbReference>
<dbReference type="InterPro" id="IPR011761">
    <property type="entry name" value="ATP-grasp"/>
</dbReference>
<evidence type="ECO:0000256" key="1">
    <source>
        <dbReference type="ARBA" id="ARBA00010871"/>
    </source>
</evidence>
<dbReference type="GO" id="GO:0008716">
    <property type="term" value="F:D-alanine-D-alanine ligase activity"/>
    <property type="evidence" value="ECO:0007669"/>
    <property type="project" value="UniProtKB-EC"/>
</dbReference>
<gene>
    <name evidence="5" type="ORF">NEF87_003879</name>
</gene>
<dbReference type="PANTHER" id="PTHR23132">
    <property type="entry name" value="D-ALANINE--D-ALANINE LIGASE"/>
    <property type="match status" value="1"/>
</dbReference>
<evidence type="ECO:0000313" key="6">
    <source>
        <dbReference type="Proteomes" id="UP001208689"/>
    </source>
</evidence>
<proteinExistence type="inferred from homology"/>
<comment type="similarity">
    <text evidence="1">Belongs to the D-alanine--D-alanine ligase family.</text>
</comment>
<accession>A0ABY6HYS9</accession>
<reference evidence="5" key="1">
    <citation type="submission" date="2022-09" db="EMBL/GenBank/DDBJ databases">
        <title>Actin cytoskeleton and complex cell architecture in an #Asgard archaeon.</title>
        <authorList>
            <person name="Ponce Toledo R.I."/>
            <person name="Schleper C."/>
            <person name="Rodrigues Oliveira T."/>
            <person name="Wollweber F."/>
            <person name="Xu J."/>
            <person name="Rittmann S."/>
            <person name="Klingl A."/>
            <person name="Pilhofer M."/>
        </authorList>
    </citation>
    <scope>NUCLEOTIDE SEQUENCE</scope>
    <source>
        <strain evidence="5">B-35</strain>
    </source>
</reference>
<dbReference type="InterPro" id="IPR011095">
    <property type="entry name" value="Dala_Dala_lig_C"/>
</dbReference>
<feature type="domain" description="ATP-grasp" evidence="4">
    <location>
        <begin position="129"/>
        <end position="337"/>
    </location>
</feature>
<evidence type="ECO:0000313" key="5">
    <source>
        <dbReference type="EMBL" id="UYP47594.1"/>
    </source>
</evidence>
<dbReference type="PROSITE" id="PS50975">
    <property type="entry name" value="ATP_GRASP"/>
    <property type="match status" value="1"/>
</dbReference>
<dbReference type="EMBL" id="CP104013">
    <property type="protein sequence ID" value="UYP47594.1"/>
    <property type="molecule type" value="Genomic_DNA"/>
</dbReference>
<keyword evidence="3" id="KW-0067">ATP-binding</keyword>
<keyword evidence="3" id="KW-0547">Nucleotide-binding</keyword>
<dbReference type="InterPro" id="IPR013815">
    <property type="entry name" value="ATP_grasp_subdomain_1"/>
</dbReference>
<evidence type="ECO:0000256" key="2">
    <source>
        <dbReference type="ARBA" id="ARBA00022598"/>
    </source>
</evidence>
<dbReference type="Gene3D" id="3.30.470.20">
    <property type="entry name" value="ATP-grasp fold, B domain"/>
    <property type="match status" value="1"/>
</dbReference>
<dbReference type="Pfam" id="PF07478">
    <property type="entry name" value="Dala_Dala_lig_C"/>
    <property type="match status" value="1"/>
</dbReference>
<name>A0ABY6HYS9_9ARCH</name>
<evidence type="ECO:0000256" key="3">
    <source>
        <dbReference type="PROSITE-ProRule" id="PRU00409"/>
    </source>
</evidence>
<keyword evidence="2 5" id="KW-0436">Ligase</keyword>
<organism evidence="5 6">
    <name type="scientific">Candidatus Lokiarchaeum ossiferum</name>
    <dbReference type="NCBI Taxonomy" id="2951803"/>
    <lineage>
        <taxon>Archaea</taxon>
        <taxon>Promethearchaeati</taxon>
        <taxon>Promethearchaeota</taxon>
        <taxon>Promethearchaeia</taxon>
        <taxon>Promethearchaeales</taxon>
        <taxon>Promethearchaeaceae</taxon>
        <taxon>Candidatus Lokiarchaeum</taxon>
    </lineage>
</organism>
<keyword evidence="6" id="KW-1185">Reference proteome</keyword>
<dbReference type="EC" id="6.3.2.4" evidence="5"/>